<feature type="transmembrane region" description="Helical" evidence="1">
    <location>
        <begin position="109"/>
        <end position="130"/>
    </location>
</feature>
<dbReference type="EMBL" id="CP000855">
    <property type="protein sequence ID" value="ACJ16117.1"/>
    <property type="molecule type" value="Genomic_DNA"/>
</dbReference>
<dbReference type="STRING" id="523850.TON_0630"/>
<keyword evidence="3" id="KW-1185">Reference proteome</keyword>
<gene>
    <name evidence="2" type="ordered locus">TON_0630</name>
</gene>
<dbReference type="GeneID" id="7016929"/>
<name>B6YUT1_THEON</name>
<dbReference type="RefSeq" id="WP_012571589.1">
    <property type="nucleotide sequence ID" value="NC_011529.1"/>
</dbReference>
<accession>B6YUT1</accession>
<dbReference type="HOGENOM" id="CLU_638765_0_0_2"/>
<evidence type="ECO:0000313" key="3">
    <source>
        <dbReference type="Proteomes" id="UP000002727"/>
    </source>
</evidence>
<organism evidence="2 3">
    <name type="scientific">Thermococcus onnurineus (strain NA1)</name>
    <dbReference type="NCBI Taxonomy" id="523850"/>
    <lineage>
        <taxon>Archaea</taxon>
        <taxon>Methanobacteriati</taxon>
        <taxon>Methanobacteriota</taxon>
        <taxon>Thermococci</taxon>
        <taxon>Thermococcales</taxon>
        <taxon>Thermococcaceae</taxon>
        <taxon>Thermococcus</taxon>
    </lineage>
</organism>
<keyword evidence="1" id="KW-1133">Transmembrane helix</keyword>
<evidence type="ECO:0000313" key="2">
    <source>
        <dbReference type="EMBL" id="ACJ16117.1"/>
    </source>
</evidence>
<dbReference type="KEGG" id="ton:TON_0630"/>
<feature type="transmembrane region" description="Helical" evidence="1">
    <location>
        <begin position="48"/>
        <end position="69"/>
    </location>
</feature>
<proteinExistence type="predicted"/>
<dbReference type="Proteomes" id="UP000002727">
    <property type="component" value="Chromosome"/>
</dbReference>
<protein>
    <submittedName>
        <fullName evidence="2">Hypothetical membrane protein, conserved</fullName>
    </submittedName>
</protein>
<dbReference type="PATRIC" id="fig|523850.10.peg.631"/>
<keyword evidence="1" id="KW-0812">Transmembrane</keyword>
<dbReference type="OrthoDB" id="85889at2157"/>
<dbReference type="AlphaFoldDB" id="B6YUT1"/>
<evidence type="ECO:0000256" key="1">
    <source>
        <dbReference type="SAM" id="Phobius"/>
    </source>
</evidence>
<feature type="transmembrane region" description="Helical" evidence="1">
    <location>
        <begin position="76"/>
        <end position="97"/>
    </location>
</feature>
<reference evidence="2 3" key="1">
    <citation type="journal article" date="2008" name="J. Bacteriol.">
        <title>The complete genome sequence of Thermococcus onnurineus NA1 reveals a mixed heterotrophic and carboxydotrophic metabolism.</title>
        <authorList>
            <person name="Lee H.S."/>
            <person name="Kang S.G."/>
            <person name="Bae S.S."/>
            <person name="Lim J.K."/>
            <person name="Cho Y."/>
            <person name="Kim Y.J."/>
            <person name="Jeon J.H."/>
            <person name="Cha S.S."/>
            <person name="Kwon K.K."/>
            <person name="Kim H.T."/>
            <person name="Park C.J."/>
            <person name="Lee H.W."/>
            <person name="Kim S.I."/>
            <person name="Chun J."/>
            <person name="Colwell R.R."/>
            <person name="Kim S.J."/>
            <person name="Lee J.H."/>
        </authorList>
    </citation>
    <scope>NUCLEOTIDE SEQUENCE [LARGE SCALE GENOMIC DNA]</scope>
    <source>
        <strain evidence="2 3">NA1</strain>
    </source>
</reference>
<keyword evidence="1" id="KW-0472">Membrane</keyword>
<dbReference type="eggNOG" id="arCOG05822">
    <property type="taxonomic scope" value="Archaea"/>
</dbReference>
<sequence length="443" mass="49164">MSYVFGTWSFEEDSLRFKIADLLKKLTAVLLIVWLFKGPLKLEAYNEYIVWGIIALIFAFELMSVGKWFGVTVTGLIFALSKAFFWTALFLFFGKWLGLPETFQGDEAILTASTAFAYAVVLGIAGLLVGKTGFGKMKSKRWFKVEKKAYEFGGVDLGDVKVDGTGKAYPVLVGKKRVGWVIDGEVEVEAETPIGKVRKILHSPVVVWTSQKLAETKVEADPSFVERVQALLNPDKLYKNKESAKVVDLGIIKVYEGDGFQYVKLPFIEVIETPHGERVKVGPIRVHEGSVVSPLEDMVTIRELGNGFQLTKAGDRLAIQTDEYTIEVAGNKVTYRSGNEVLKLSKDYVSLKSGEISITVGKNRAKLRIDDTIISASDGKVRIRVGGKSYTIENKGACNLVIRKAKDIIEEQSVELIEGLGINRAALNRRVKELIDELMEHLG</sequence>